<organism evidence="1">
    <name type="scientific">Streptococcus suis</name>
    <dbReference type="NCBI Taxonomy" id="1307"/>
    <lineage>
        <taxon>Bacteria</taxon>
        <taxon>Bacillati</taxon>
        <taxon>Bacillota</taxon>
        <taxon>Bacilli</taxon>
        <taxon>Lactobacillales</taxon>
        <taxon>Streptococcaceae</taxon>
        <taxon>Streptococcus</taxon>
    </lineage>
</organism>
<gene>
    <name evidence="1" type="primary">cps10O</name>
</gene>
<dbReference type="EMBL" id="JF273652">
    <property type="protein sequence ID" value="AEH57520.1"/>
    <property type="molecule type" value="Genomic_DNA"/>
</dbReference>
<dbReference type="SUPFAM" id="SSF51161">
    <property type="entry name" value="Trimeric LpxA-like enzymes"/>
    <property type="match status" value="1"/>
</dbReference>
<keyword evidence="2" id="KW-0808">Transferase</keyword>
<dbReference type="RefSeq" id="WP_024389386.1">
    <property type="nucleotide sequence ID" value="NZ_CEJP01000027.1"/>
</dbReference>
<sequence length="229" mass="25893">MKFNKKYLTERGKFTYFILKNLYENNSISRKLFYLYINKFEGGQFYSTTLRRIFKEIKNIDVQLGTYGCFTEGFRPNVKIGAYCSIAPGVQRLVGNHPYSNISTYPLFYSKDFGALESSRYAEQMLVIGHDVWIGVNAIITGNVHNIGNGAIIGAGAVVTHDVEPYSIVAGVPARKIGTRFSEPIQEKLDQSKWWELKPDQLSSIAEIANQPEEFILKVNEILGENADD</sequence>
<name>G8DU19_STRSU</name>
<protein>
    <submittedName>
        <fullName evidence="1">Cps10O</fullName>
    </submittedName>
    <submittedName>
        <fullName evidence="2">Putative acetyltransferase</fullName>
    </submittedName>
</protein>
<evidence type="ECO:0000313" key="2">
    <source>
        <dbReference type="EMBL" id="FAA00985.1"/>
    </source>
</evidence>
<dbReference type="PANTHER" id="PTHR43300">
    <property type="entry name" value="ACETYLTRANSFERASE"/>
    <property type="match status" value="1"/>
</dbReference>
<dbReference type="Gene3D" id="2.160.10.10">
    <property type="entry name" value="Hexapeptide repeat proteins"/>
    <property type="match status" value="1"/>
</dbReference>
<reference evidence="2" key="2">
    <citation type="journal article" date="2013" name="Appl. Environ. Microbiol.">
        <title>Genetic analysis of capsular polysaccharide synthesis gene clusters from all serotypes of Streptococcus suis: potential mechanisms for generation of capsular variation.</title>
        <authorList>
            <person name="Okura M."/>
            <person name="Takamatsu D."/>
            <person name="Maruyama F."/>
            <person name="Nozawa T."/>
            <person name="Nakagawa I."/>
            <person name="Osaki M."/>
            <person name="Sekizaki T."/>
            <person name="Gottschalk M."/>
            <person name="Kumagai Y."/>
            <person name="Hamada S."/>
        </authorList>
    </citation>
    <scope>NUCLEOTIDE SEQUENCE</scope>
    <source>
        <strain evidence="2">4417</strain>
    </source>
</reference>
<dbReference type="InterPro" id="IPR011004">
    <property type="entry name" value="Trimer_LpxA-like_sf"/>
</dbReference>
<evidence type="ECO:0000313" key="1">
    <source>
        <dbReference type="EMBL" id="AEH57520.1"/>
    </source>
</evidence>
<dbReference type="EMBL" id="BR001007">
    <property type="protein sequence ID" value="FAA00985.1"/>
    <property type="molecule type" value="Genomic_DNA"/>
</dbReference>
<dbReference type="CDD" id="cd03349">
    <property type="entry name" value="LbH_XAT"/>
    <property type="match status" value="1"/>
</dbReference>
<reference evidence="1" key="1">
    <citation type="journal article" date="2011" name="FEMS Microbiol. Lett.">
        <title>Genetic analysis of the capsular polysaccharide synthesis locus in 15 Streptococcus suis serotypes.</title>
        <authorList>
            <person name="Wang K."/>
            <person name="Fan W."/>
            <person name="Cai L."/>
            <person name="Huang B."/>
            <person name="Lu C."/>
        </authorList>
    </citation>
    <scope>NUCLEOTIDE SEQUENCE</scope>
    <source>
        <strain evidence="1">4417</strain>
    </source>
</reference>
<accession>G8DU19</accession>
<dbReference type="InterPro" id="IPR050179">
    <property type="entry name" value="Trans_hexapeptide_repeat"/>
</dbReference>
<dbReference type="GO" id="GO:0016740">
    <property type="term" value="F:transferase activity"/>
    <property type="evidence" value="ECO:0007669"/>
    <property type="project" value="UniProtKB-KW"/>
</dbReference>
<dbReference type="AlphaFoldDB" id="G8DU19"/>
<dbReference type="PANTHER" id="PTHR43300:SF11">
    <property type="entry name" value="ACETYLTRANSFERASE RV3034C-RELATED"/>
    <property type="match status" value="1"/>
</dbReference>
<proteinExistence type="predicted"/>